<protein>
    <submittedName>
        <fullName evidence="2">Uncharacterized protein</fullName>
    </submittedName>
</protein>
<reference evidence="2 3" key="1">
    <citation type="submission" date="2020-03" db="EMBL/GenBank/DDBJ databases">
        <title>Dissostichus mawsoni Genome sequencing and assembly.</title>
        <authorList>
            <person name="Park H."/>
        </authorList>
    </citation>
    <scope>NUCLEOTIDE SEQUENCE [LARGE SCALE GENOMIC DNA]</scope>
    <source>
        <strain evidence="2">DM0001</strain>
        <tissue evidence="2">Muscle</tissue>
    </source>
</reference>
<feature type="compositionally biased region" description="Basic and acidic residues" evidence="1">
    <location>
        <begin position="223"/>
        <end position="232"/>
    </location>
</feature>
<keyword evidence="3" id="KW-1185">Reference proteome</keyword>
<comment type="caution">
    <text evidence="2">The sequence shown here is derived from an EMBL/GenBank/DDBJ whole genome shotgun (WGS) entry which is preliminary data.</text>
</comment>
<organism evidence="2 3">
    <name type="scientific">Dissostichus mawsoni</name>
    <name type="common">Antarctic cod</name>
    <dbReference type="NCBI Taxonomy" id="36200"/>
    <lineage>
        <taxon>Eukaryota</taxon>
        <taxon>Metazoa</taxon>
        <taxon>Chordata</taxon>
        <taxon>Craniata</taxon>
        <taxon>Vertebrata</taxon>
        <taxon>Euteleostomi</taxon>
        <taxon>Actinopterygii</taxon>
        <taxon>Neopterygii</taxon>
        <taxon>Teleostei</taxon>
        <taxon>Neoteleostei</taxon>
        <taxon>Acanthomorphata</taxon>
        <taxon>Eupercaria</taxon>
        <taxon>Perciformes</taxon>
        <taxon>Notothenioidei</taxon>
        <taxon>Nototheniidae</taxon>
        <taxon>Dissostichus</taxon>
    </lineage>
</organism>
<evidence type="ECO:0000256" key="1">
    <source>
        <dbReference type="SAM" id="MobiDB-lite"/>
    </source>
</evidence>
<dbReference type="EMBL" id="JAAKFY010000013">
    <property type="protein sequence ID" value="KAF3847687.1"/>
    <property type="molecule type" value="Genomic_DNA"/>
</dbReference>
<accession>A0A7J5YGQ7</accession>
<gene>
    <name evidence="2" type="ORF">F7725_020715</name>
</gene>
<proteinExistence type="predicted"/>
<dbReference type="Proteomes" id="UP000518266">
    <property type="component" value="Unassembled WGS sequence"/>
</dbReference>
<name>A0A7J5YGQ7_DISMA</name>
<evidence type="ECO:0000313" key="3">
    <source>
        <dbReference type="Proteomes" id="UP000518266"/>
    </source>
</evidence>
<feature type="region of interest" description="Disordered" evidence="1">
    <location>
        <begin position="210"/>
        <end position="232"/>
    </location>
</feature>
<sequence length="232" mass="25575">MESDLQPREVVVLHLSQQVAALLQRKVKDVPALGECWRSSSDCEDQALCGSLTSLTQVAREIKRLAGERAKDKDICLLASATDVAIVIPSSLLSPFLIRLLLPLLLLLPYSNWGHQPSSCGLVNHQWDSSRTRRRDELPSSFPNYQGNPTLSALYCHITLSQKQRNNKIEGELGPVLVDEDINGHSCRNCRDGHILPEIATPGHIWIGEASPALTPSTSGADTLRDSEEMHK</sequence>
<evidence type="ECO:0000313" key="2">
    <source>
        <dbReference type="EMBL" id="KAF3847687.1"/>
    </source>
</evidence>
<dbReference type="AlphaFoldDB" id="A0A7J5YGQ7"/>